<keyword evidence="7" id="KW-1185">Reference proteome</keyword>
<keyword evidence="6" id="KW-0966">Cell projection</keyword>
<keyword evidence="6" id="KW-0560">Oxidoreductase</keyword>
<evidence type="ECO:0000256" key="1">
    <source>
        <dbReference type="ARBA" id="ARBA00004365"/>
    </source>
</evidence>
<evidence type="ECO:0000256" key="4">
    <source>
        <dbReference type="ARBA" id="ARBA00023143"/>
    </source>
</evidence>
<gene>
    <name evidence="6" type="ORF">EV678_2789</name>
</gene>
<dbReference type="Proteomes" id="UP000292136">
    <property type="component" value="Unassembled WGS sequence"/>
</dbReference>
<dbReference type="InterPro" id="IPR001492">
    <property type="entry name" value="Flagellin"/>
</dbReference>
<dbReference type="PANTHER" id="PTHR42792:SF1">
    <property type="entry name" value="FLAGELLAR HOOK-ASSOCIATED PROTEIN 3"/>
    <property type="match status" value="1"/>
</dbReference>
<evidence type="ECO:0000259" key="5">
    <source>
        <dbReference type="Pfam" id="PF00669"/>
    </source>
</evidence>
<dbReference type="InterPro" id="IPR013384">
    <property type="entry name" value="Flagell_FlgL"/>
</dbReference>
<sequence>MRISTNMIYSSGTNGILNNQAAQLKTYNQITSGRRVVTPEDDPVAASQVLINTQAQEVNKRYMENQGQAKDSLKLVETQLNSAVNVLQEVLDKTIQAGNTTLNDANRAAIAEELQVRLDEMVALSNSQDGNGHYLFSGYQSTVRPFSITANTGPYNNANPYVTFAGDQGTRELQVDASRQMEITESGVDIFMRVRDRNGNVSDQSVFDTMKNLIDTLKTPVANNPAAAAALPGAISSALDDLYAAKDNAVSVRSTVGAKLGELDSLASASSDIDIQYSSIISDLRDLDYASALSDLSKQQVQLQASQKAFMSVSSLSLFSML</sequence>
<dbReference type="SUPFAM" id="SSF64518">
    <property type="entry name" value="Phase 1 flagellin"/>
    <property type="match status" value="1"/>
</dbReference>
<name>A0ABY0ILK8_9RHOO</name>
<keyword evidence="4" id="KW-0975">Bacterial flagellum</keyword>
<reference evidence="6 7" key="1">
    <citation type="submission" date="2019-02" db="EMBL/GenBank/DDBJ databases">
        <title>Genomic Encyclopedia of Type Strains, Phase IV (KMG-IV): sequencing the most valuable type-strain genomes for metagenomic binning, comparative biology and taxonomic classification.</title>
        <authorList>
            <person name="Goeker M."/>
        </authorList>
    </citation>
    <scope>NUCLEOTIDE SEQUENCE [LARGE SCALE GENOMIC DNA]</scope>
    <source>
        <strain evidence="6 7">DSM 21223</strain>
    </source>
</reference>
<keyword evidence="6" id="KW-0969">Cilium</keyword>
<dbReference type="PANTHER" id="PTHR42792">
    <property type="entry name" value="FLAGELLIN"/>
    <property type="match status" value="1"/>
</dbReference>
<comment type="caution">
    <text evidence="6">The sequence shown here is derived from an EMBL/GenBank/DDBJ whole genome shotgun (WGS) entry which is preliminary data.</text>
</comment>
<dbReference type="InterPro" id="IPR001029">
    <property type="entry name" value="Flagellin_N"/>
</dbReference>
<dbReference type="RefSeq" id="WP_130459962.1">
    <property type="nucleotide sequence ID" value="NZ_SHKM01000003.1"/>
</dbReference>
<organism evidence="6 7">
    <name type="scientific">Azospira oryzae</name>
    <dbReference type="NCBI Taxonomy" id="146939"/>
    <lineage>
        <taxon>Bacteria</taxon>
        <taxon>Pseudomonadati</taxon>
        <taxon>Pseudomonadota</taxon>
        <taxon>Betaproteobacteria</taxon>
        <taxon>Rhodocyclales</taxon>
        <taxon>Rhodocyclaceae</taxon>
        <taxon>Azospira</taxon>
    </lineage>
</organism>
<dbReference type="Pfam" id="PF00669">
    <property type="entry name" value="Flagellin_N"/>
    <property type="match status" value="1"/>
</dbReference>
<evidence type="ECO:0000313" key="6">
    <source>
        <dbReference type="EMBL" id="RZT75605.1"/>
    </source>
</evidence>
<dbReference type="Gene3D" id="1.20.1330.10">
    <property type="entry name" value="f41 fragment of flagellin, N-terminal domain"/>
    <property type="match status" value="1"/>
</dbReference>
<evidence type="ECO:0000256" key="2">
    <source>
        <dbReference type="ARBA" id="ARBA00004613"/>
    </source>
</evidence>
<dbReference type="EMBL" id="SHKM01000003">
    <property type="protein sequence ID" value="RZT75605.1"/>
    <property type="molecule type" value="Genomic_DNA"/>
</dbReference>
<evidence type="ECO:0000256" key="3">
    <source>
        <dbReference type="ARBA" id="ARBA00005709"/>
    </source>
</evidence>
<comment type="subcellular location">
    <subcellularLocation>
        <location evidence="1">Bacterial flagellum</location>
    </subcellularLocation>
    <subcellularLocation>
        <location evidence="2">Secreted</location>
    </subcellularLocation>
</comment>
<comment type="similarity">
    <text evidence="3">Belongs to the bacterial flagellin family.</text>
</comment>
<dbReference type="GO" id="GO:0016491">
    <property type="term" value="F:oxidoreductase activity"/>
    <property type="evidence" value="ECO:0007669"/>
    <property type="project" value="UniProtKB-KW"/>
</dbReference>
<evidence type="ECO:0000313" key="7">
    <source>
        <dbReference type="Proteomes" id="UP000292136"/>
    </source>
</evidence>
<feature type="domain" description="Flagellin N-terminal" evidence="5">
    <location>
        <begin position="3"/>
        <end position="140"/>
    </location>
</feature>
<proteinExistence type="inferred from homology"/>
<protein>
    <submittedName>
        <fullName evidence="6">Flagellar hook-associated protein 3 FlgL</fullName>
    </submittedName>
</protein>
<dbReference type="NCBIfam" id="TIGR02550">
    <property type="entry name" value="flagell_flgL"/>
    <property type="match status" value="1"/>
</dbReference>
<keyword evidence="6" id="KW-0282">Flagellum</keyword>
<accession>A0ABY0ILK8</accession>